<feature type="compositionally biased region" description="Polar residues" evidence="1">
    <location>
        <begin position="288"/>
        <end position="302"/>
    </location>
</feature>
<feature type="compositionally biased region" description="Low complexity" evidence="1">
    <location>
        <begin position="193"/>
        <end position="222"/>
    </location>
</feature>
<organism evidence="2">
    <name type="scientific">Timema cristinae</name>
    <name type="common">Walking stick</name>
    <dbReference type="NCBI Taxonomy" id="61476"/>
    <lineage>
        <taxon>Eukaryota</taxon>
        <taxon>Metazoa</taxon>
        <taxon>Ecdysozoa</taxon>
        <taxon>Arthropoda</taxon>
        <taxon>Hexapoda</taxon>
        <taxon>Insecta</taxon>
        <taxon>Pterygota</taxon>
        <taxon>Neoptera</taxon>
        <taxon>Polyneoptera</taxon>
        <taxon>Phasmatodea</taxon>
        <taxon>Timematodea</taxon>
        <taxon>Timematoidea</taxon>
        <taxon>Timematidae</taxon>
        <taxon>Timema</taxon>
    </lineage>
</organism>
<sequence length="584" mass="64857">MNLLSVTSQDTAKTLGRQVLCHLAVNIELTLVSTWERVASSPRGALPVAVSPGPEKYEYPERNEERGELQKFHEKIPLVGVGRSKVEVLTSSAYPGQMGTEWVKHIIHMYSFNMLCLPWSNGDTVGENISQPPENELQKGGERVMSEHQLRVQRSLQKLNVPDWYKNSSAARTPEGFLLKNQHKEPREGWPGLSSKTTSLSSLGSTQSAATARSPTSHLLSPSPTPHVFTRWSTSRLNSNATSASTSPCGSTRSSFNYRQPYLGWRSQERLARPRTPAERLAAGLLPANNNPSSSAATTPELQPSHEDLQQIQQVPNLSEVRTSIKEVTSAIVHYVSGVRDGSGDSLRLSSRSSSPRGSGRLCWLESSFVGTRPLDSPETPADIDHQALDALDGRVDGKMYLELTKTPYTTQQSTPQQQQVNGEYLLTEEGKQKCKKPDLEQGYAGQGSDLQRLSPTNIDVHCRHGVMEEQSKNRDMLVKGVIYNDYHLPILTYTADTRHEVMEEQSKSRDMPVKGVIYNNYHLPILMYTADTGHGVMEEQSKNRDMPVKGVIYNNHHLPILTYTADTSSTAEDGEIEVRISVE</sequence>
<proteinExistence type="predicted"/>
<feature type="region of interest" description="Disordered" evidence="1">
    <location>
        <begin position="175"/>
        <end position="230"/>
    </location>
</feature>
<accession>A0A7R9DF24</accession>
<protein>
    <submittedName>
        <fullName evidence="2">Uncharacterized protein</fullName>
    </submittedName>
</protein>
<gene>
    <name evidence="2" type="ORF">TCEB3V08_LOCUS11203</name>
</gene>
<name>A0A7R9DF24_TIMCR</name>
<feature type="region of interest" description="Disordered" evidence="1">
    <location>
        <begin position="285"/>
        <end position="308"/>
    </location>
</feature>
<evidence type="ECO:0000313" key="2">
    <source>
        <dbReference type="EMBL" id="CAD7412026.1"/>
    </source>
</evidence>
<dbReference type="AlphaFoldDB" id="A0A7R9DF24"/>
<reference evidence="2" key="1">
    <citation type="submission" date="2020-11" db="EMBL/GenBank/DDBJ databases">
        <authorList>
            <person name="Tran Van P."/>
        </authorList>
    </citation>
    <scope>NUCLEOTIDE SEQUENCE</scope>
</reference>
<dbReference type="EMBL" id="OC322601">
    <property type="protein sequence ID" value="CAD7412026.1"/>
    <property type="molecule type" value="Genomic_DNA"/>
</dbReference>
<evidence type="ECO:0000256" key="1">
    <source>
        <dbReference type="SAM" id="MobiDB-lite"/>
    </source>
</evidence>